<dbReference type="AlphaFoldDB" id="A0A644TP65"/>
<evidence type="ECO:0000313" key="1">
    <source>
        <dbReference type="EMBL" id="MPL68740.1"/>
    </source>
</evidence>
<name>A0A644TP65_9ZZZZ</name>
<accession>A0A644TP65</accession>
<organism evidence="1">
    <name type="scientific">bioreactor metagenome</name>
    <dbReference type="NCBI Taxonomy" id="1076179"/>
    <lineage>
        <taxon>unclassified sequences</taxon>
        <taxon>metagenomes</taxon>
        <taxon>ecological metagenomes</taxon>
    </lineage>
</organism>
<dbReference type="EMBL" id="VSSQ01000043">
    <property type="protein sequence ID" value="MPL68740.1"/>
    <property type="molecule type" value="Genomic_DNA"/>
</dbReference>
<sequence length="444" mass="51368">MAAVTILSVAKYNMALSGGKCDPPGLIHSYYALDKLKYAKARGDRKGLDLNQLKKRLPPGMYKDIRGAVGLCLRHSQTIFPSYLFLLPEFLNEEWLASVDWHKGFHRDHVLHQPMCVYVGYELLRQPWALGQKKVNLLENCIDAFLESSHCQYLRDHISELGGQRMFNRLAKLSRKTFGAYFKDIFFLAAMFHDIGYPWQFANNLGNPLCSLSLGGNSLSMDPEVISRNYGDRLFMAPFKGYQLKAAAAPSTWQDSLNEMVRQSVTVTHGLPGAINFLHLNDMLRKYPDHTKPMHRFGMEWAAMAIMMHDMAKLYGRVENGMLKVINPQLRVSFNRDPLSFLLTLTDLIQDFGRPDSRFKTHDNNKNIVTVRYRHRCERVELKWDDNKKNLTILYKYKNKGDYLNNLLKFQPENEILYFDPEKGYLDYSWLGIERIKLAAAMYP</sequence>
<protein>
    <recommendedName>
        <fullName evidence="2">HD domain-containing protein</fullName>
    </recommendedName>
</protein>
<comment type="caution">
    <text evidence="1">The sequence shown here is derived from an EMBL/GenBank/DDBJ whole genome shotgun (WGS) entry which is preliminary data.</text>
</comment>
<evidence type="ECO:0008006" key="2">
    <source>
        <dbReference type="Google" id="ProtNLM"/>
    </source>
</evidence>
<gene>
    <name evidence="1" type="ORF">SDC9_14468</name>
</gene>
<reference evidence="1" key="1">
    <citation type="submission" date="2019-08" db="EMBL/GenBank/DDBJ databases">
        <authorList>
            <person name="Kucharzyk K."/>
            <person name="Murdoch R.W."/>
            <person name="Higgins S."/>
            <person name="Loffler F."/>
        </authorList>
    </citation>
    <scope>NUCLEOTIDE SEQUENCE</scope>
</reference>
<proteinExistence type="predicted"/>